<proteinExistence type="predicted"/>
<name>A0A7M7H7E9_APIME</name>
<protein>
    <submittedName>
        <fullName evidence="4 5">Phospholipase B1, membrane-associated isoform X1</fullName>
    </submittedName>
</protein>
<dbReference type="InterPro" id="IPR036514">
    <property type="entry name" value="SGNH_hydro_sf"/>
</dbReference>
<dbReference type="AlphaFoldDB" id="A0A7M7H7E9"/>
<dbReference type="SUPFAM" id="SSF52266">
    <property type="entry name" value="SGNH hydrolase"/>
    <property type="match status" value="1"/>
</dbReference>
<dbReference type="InterPro" id="IPR038885">
    <property type="entry name" value="PLB1"/>
</dbReference>
<dbReference type="CDD" id="cd01824">
    <property type="entry name" value="Phospholipase_B_like"/>
    <property type="match status" value="1"/>
</dbReference>
<dbReference type="Pfam" id="PF00657">
    <property type="entry name" value="Lipase_GDSL"/>
    <property type="match status" value="1"/>
</dbReference>
<sequence length="408" mass="46845">MMNKSMWLCFLLQLWCVICASQKTDLDSSINLEIFRLFRNWITRSIDTNERLVAQFEGKIQEEISVDIPFPCNLTDSRSPIVPNSVHRLRPGDIDVIAAMGDSLTAGVGIFATNLIELYIENRGVSFSIGGEGTWRTYLTLPNIFKEFNPKLIGYALKDGQTSELFASQLNVAEIGAISRDIPFMAKYLIIRMRHDTRIDINKHWKFISLMIGANDFCMNICAVSSPWSILEKHRIDLINTFRILRDNLPRTLVSLIIMPNLKEIILASEKRNSLKCYIMSILQCPCLYALQFRNQREEYFEIMKRWQKIEEEVANYSEFNRNDFTVIVSPGISNSKIPLTKNGFIDLSYLSADCFHISQKTNALSANSLWNNLLQPIGNKTTFLTSLFKSFLCPTSKRPYLITRENS</sequence>
<evidence type="ECO:0000313" key="5">
    <source>
        <dbReference type="RefSeq" id="XP_006571991.1"/>
    </source>
</evidence>
<dbReference type="InterPro" id="IPR001087">
    <property type="entry name" value="GDSL"/>
</dbReference>
<dbReference type="KEGG" id="ame:412515"/>
<dbReference type="EnsemblMetazoa" id="XM_006571928">
    <property type="protein sequence ID" value="XP_006571991"/>
    <property type="gene ID" value="LOC412515"/>
</dbReference>
<reference evidence="4 5" key="2">
    <citation type="submission" date="2025-04" db="UniProtKB">
        <authorList>
            <consortium name="RefSeq"/>
        </authorList>
    </citation>
    <scope>IDENTIFICATION</scope>
    <source>
        <strain evidence="4 5">DH4</strain>
        <tissue evidence="4 5">Whole body</tissue>
    </source>
</reference>
<evidence type="ECO:0000313" key="2">
    <source>
        <dbReference type="EnsemblMetazoa" id="XP_006571990"/>
    </source>
</evidence>
<dbReference type="GO" id="GO:0004620">
    <property type="term" value="F:phospholipase activity"/>
    <property type="evidence" value="ECO:0007669"/>
    <property type="project" value="InterPro"/>
</dbReference>
<accession>A0A7M7GZZ0</accession>
<dbReference type="OrthoDB" id="10265800at2759"/>
<organism evidence="2">
    <name type="scientific">Apis mellifera</name>
    <name type="common">Honeybee</name>
    <dbReference type="NCBI Taxonomy" id="7460"/>
    <lineage>
        <taxon>Eukaryota</taxon>
        <taxon>Metazoa</taxon>
        <taxon>Ecdysozoa</taxon>
        <taxon>Arthropoda</taxon>
        <taxon>Hexapoda</taxon>
        <taxon>Insecta</taxon>
        <taxon>Pterygota</taxon>
        <taxon>Neoptera</taxon>
        <taxon>Endopterygota</taxon>
        <taxon>Hymenoptera</taxon>
        <taxon>Apocrita</taxon>
        <taxon>Aculeata</taxon>
        <taxon>Apoidea</taxon>
        <taxon>Anthophila</taxon>
        <taxon>Apidae</taxon>
        <taxon>Apis</taxon>
    </lineage>
</organism>
<accession>A0A8B6ZA65</accession>
<evidence type="ECO:0000256" key="1">
    <source>
        <dbReference type="SAM" id="SignalP"/>
    </source>
</evidence>
<dbReference type="InterPro" id="IPR035547">
    <property type="entry name" value="Phospholipase_B"/>
</dbReference>
<dbReference type="PANTHER" id="PTHR21325:SF31">
    <property type="entry name" value="GH22081P-RELATED"/>
    <property type="match status" value="1"/>
</dbReference>
<dbReference type="Proteomes" id="UP000005203">
    <property type="component" value="Linkage group LG13"/>
</dbReference>
<feature type="signal peptide" evidence="1">
    <location>
        <begin position="1"/>
        <end position="20"/>
    </location>
</feature>
<keyword evidence="1" id="KW-0732">Signal</keyword>
<dbReference type="RefSeq" id="XP_006571990.1">
    <property type="nucleotide sequence ID" value="XM_006571927.3"/>
</dbReference>
<dbReference type="EnsemblMetazoa" id="XM_006571927">
    <property type="protein sequence ID" value="XP_006571990"/>
    <property type="gene ID" value="LOC412515"/>
</dbReference>
<dbReference type="PANTHER" id="PTHR21325">
    <property type="entry name" value="PHOSPHOLIPASE B, PLB1"/>
    <property type="match status" value="1"/>
</dbReference>
<accession>A0A7M7H7E9</accession>
<dbReference type="Gene3D" id="3.40.50.1110">
    <property type="entry name" value="SGNH hydrolase"/>
    <property type="match status" value="1"/>
</dbReference>
<feature type="chain" id="PRO_5044659834" evidence="1">
    <location>
        <begin position="21"/>
        <end position="408"/>
    </location>
</feature>
<evidence type="ECO:0000313" key="3">
    <source>
        <dbReference type="Proteomes" id="UP000005203"/>
    </source>
</evidence>
<keyword evidence="3" id="KW-1185">Reference proteome</keyword>
<evidence type="ECO:0000313" key="4">
    <source>
        <dbReference type="RefSeq" id="XP_006571990.1"/>
    </source>
</evidence>
<dbReference type="GO" id="GO:0006644">
    <property type="term" value="P:phospholipid metabolic process"/>
    <property type="evidence" value="ECO:0007669"/>
    <property type="project" value="TreeGrafter"/>
</dbReference>
<dbReference type="RefSeq" id="XP_006571991.1">
    <property type="nucleotide sequence ID" value="XM_006571928.3"/>
</dbReference>
<reference evidence="2" key="1">
    <citation type="submission" date="2021-01" db="UniProtKB">
        <authorList>
            <consortium name="EnsemblMetazoa"/>
        </authorList>
    </citation>
    <scope>IDENTIFICATION</scope>
    <source>
        <strain evidence="2">DH4</strain>
    </source>
</reference>
<gene>
    <name evidence="4 5" type="primary">LOC412515</name>
</gene>
<dbReference type="GeneID" id="412515"/>
<accession>A0A8B6ZA61</accession>